<name>A0A2A4K904_HELVI</name>
<reference evidence="2" key="1">
    <citation type="submission" date="2017-09" db="EMBL/GenBank/DDBJ databases">
        <title>Contemporary evolution of a Lepidopteran species, Heliothis virescens, in response to modern agricultural practices.</title>
        <authorList>
            <person name="Fritz M.L."/>
            <person name="Deyonke A.M."/>
            <person name="Papanicolaou A."/>
            <person name="Micinski S."/>
            <person name="Westbrook J."/>
            <person name="Gould F."/>
        </authorList>
    </citation>
    <scope>NUCLEOTIDE SEQUENCE [LARGE SCALE GENOMIC DNA]</scope>
    <source>
        <strain evidence="2">HvINT-</strain>
        <tissue evidence="2">Whole body</tissue>
    </source>
</reference>
<dbReference type="InterPro" id="IPR004943">
    <property type="entry name" value="Lipoprotein_11"/>
</dbReference>
<keyword evidence="1" id="KW-0732">Signal</keyword>
<dbReference type="AlphaFoldDB" id="A0A2A4K904"/>
<dbReference type="GO" id="GO:0005576">
    <property type="term" value="C:extracellular region"/>
    <property type="evidence" value="ECO:0007669"/>
    <property type="project" value="InterPro"/>
</dbReference>
<dbReference type="Pfam" id="PF03260">
    <property type="entry name" value="Lipoprotein_11"/>
    <property type="match status" value="1"/>
</dbReference>
<dbReference type="InterPro" id="IPR042046">
    <property type="entry name" value="Lipoprotein_11_N"/>
</dbReference>
<comment type="caution">
    <text evidence="2">The sequence shown here is derived from an EMBL/GenBank/DDBJ whole genome shotgun (WGS) entry which is preliminary data.</text>
</comment>
<protein>
    <submittedName>
        <fullName evidence="2">Uncharacterized protein</fullName>
    </submittedName>
</protein>
<proteinExistence type="predicted"/>
<sequence length="426" mass="47759">MYSITNWKNAQKPNYNINVDKVFPYSEVPYLGEYNLVKIPDASNNHIEHVDYWGEGRIVSADGITGFTNCYNVHHQYHLVSSGTNRDTKIPNRVPVASYTDCDTSTYIKDNSVTTVTVTDASRINPSCANDIARIINADIGRIVVYGSQADSSGILILAVELEKKGLYPCPNADLTEDLQGLKFNSHVAFLNTLESSNYLYKNITNSNNEAAVTATKALANAAGGQIINEIITKLINDAPRTAMSCAYKLWHGGASDVVRTRFPKSFQHILNEDAVTIANFKFSQPLKLDVNKDSYNDRLAWGDNGYNLSSKRVSWKLIPIWENDVVTFKLYNIDCDMYLKLDANVDDIGDRKAWGSSNSNETRHKYYLEPGFKNGTLVFHIVNCQYNQGLKLAVDVDGYGDRILFGHGYIGEIDDNRLCWVIQAW</sequence>
<evidence type="ECO:0000256" key="1">
    <source>
        <dbReference type="ARBA" id="ARBA00022729"/>
    </source>
</evidence>
<dbReference type="EMBL" id="NWSH01000017">
    <property type="protein sequence ID" value="PCG80765.1"/>
    <property type="molecule type" value="Genomic_DNA"/>
</dbReference>
<organism evidence="2">
    <name type="scientific">Heliothis virescens</name>
    <name type="common">Tobacco budworm moth</name>
    <dbReference type="NCBI Taxonomy" id="7102"/>
    <lineage>
        <taxon>Eukaryota</taxon>
        <taxon>Metazoa</taxon>
        <taxon>Ecdysozoa</taxon>
        <taxon>Arthropoda</taxon>
        <taxon>Hexapoda</taxon>
        <taxon>Insecta</taxon>
        <taxon>Pterygota</taxon>
        <taxon>Neoptera</taxon>
        <taxon>Endopterygota</taxon>
        <taxon>Lepidoptera</taxon>
        <taxon>Glossata</taxon>
        <taxon>Ditrysia</taxon>
        <taxon>Noctuoidea</taxon>
        <taxon>Noctuidae</taxon>
        <taxon>Heliothinae</taxon>
        <taxon>Heliothis</taxon>
    </lineage>
</organism>
<accession>A0A2A4K904</accession>
<dbReference type="Gene3D" id="2.80.10.50">
    <property type="match status" value="1"/>
</dbReference>
<gene>
    <name evidence="2" type="ORF">B5V51_2631</name>
</gene>
<dbReference type="Gene3D" id="1.10.10.2400">
    <property type="entry name" value="Lepidopteran low molecular weight (30 kD) lipoprotein, N-terminal domain"/>
    <property type="match status" value="1"/>
</dbReference>
<evidence type="ECO:0000313" key="2">
    <source>
        <dbReference type="EMBL" id="PCG80765.1"/>
    </source>
</evidence>